<keyword evidence="2" id="KW-1185">Reference proteome</keyword>
<sequence>MAVSVDHVTTWASINEDVKNLLIEDFKSSPNIVKLLYIVSSEKQKIDQAMIYLAKHRLISTATGKYLDILGEEMGIERNGSDDEEYRTILKIRAYRVASSGTRGDIIDIFARFTGTERETLNTYVGLNKTFDVFFYNLCLQSDQALEQLLSVFPIISSYRLGAKAGSAFGFSSYYATKPPHGIGGLGSLYMESTGDETGRMCTLLKQID</sequence>
<evidence type="ECO:0000313" key="1">
    <source>
        <dbReference type="EMBL" id="AOQ27302.1"/>
    </source>
</evidence>
<reference evidence="1" key="1">
    <citation type="submission" date="2017-02" db="EMBL/GenBank/DDBJ databases">
        <title>Complete genome sequence of two Escherichia coli phages, vB_EcoM_ ESCO5 and vB_EcoM_ESCO13, which are related to phAPEC8.</title>
        <authorList>
            <person name="Trotereau A."/>
            <person name="Gonnet M."/>
            <person name="Viardot A."/>
            <person name="Lalmanach A.-C."/>
            <person name="Guabiraba R."/>
            <person name="Chanteloup N."/>
            <person name="Schouler C."/>
        </authorList>
    </citation>
    <scope>NUCLEOTIDE SEQUENCE [LARGE SCALE GENOMIC DNA]</scope>
</reference>
<gene>
    <name evidence="1" type="ORF">ESCO13_00183</name>
</gene>
<dbReference type="Proteomes" id="UP000225358">
    <property type="component" value="Segment"/>
</dbReference>
<protein>
    <submittedName>
        <fullName evidence="1">Uncharacterized protein</fullName>
    </submittedName>
</protein>
<dbReference type="EMBL" id="KX552041">
    <property type="protein sequence ID" value="AOQ27302.1"/>
    <property type="molecule type" value="Genomic_DNA"/>
</dbReference>
<evidence type="ECO:0000313" key="2">
    <source>
        <dbReference type="Proteomes" id="UP000225358"/>
    </source>
</evidence>
<organism evidence="1 2">
    <name type="scientific">Escherichia phage ESCO13</name>
    <dbReference type="NCBI Taxonomy" id="1881104"/>
    <lineage>
        <taxon>Viruses</taxon>
        <taxon>Duplodnaviria</taxon>
        <taxon>Heunggongvirae</taxon>
        <taxon>Uroviricota</taxon>
        <taxon>Caudoviricetes</taxon>
        <taxon>Stephanstirmvirinae</taxon>
        <taxon>Phapecoctavirus</taxon>
        <taxon>Phapecoctavirus ESCO13</taxon>
    </lineage>
</organism>
<accession>A0A1D7XFG5</accession>
<proteinExistence type="predicted"/>
<name>A0A1D7XFG5_9CAUD</name>